<dbReference type="InterPro" id="IPR015943">
    <property type="entry name" value="WD40/YVTN_repeat-like_dom_sf"/>
</dbReference>
<dbReference type="Proteomes" id="UP000656813">
    <property type="component" value="Unassembled WGS sequence"/>
</dbReference>
<dbReference type="AlphaFoldDB" id="A0A8J2ZVX4"/>
<dbReference type="SUPFAM" id="SSF69322">
    <property type="entry name" value="Tricorn protease domain 2"/>
    <property type="match status" value="1"/>
</dbReference>
<dbReference type="Gene3D" id="2.130.10.10">
    <property type="entry name" value="YVTN repeat-like/Quinoprotein amine dehydrogenase"/>
    <property type="match status" value="1"/>
</dbReference>
<reference evidence="1" key="2">
    <citation type="submission" date="2020-09" db="EMBL/GenBank/DDBJ databases">
        <authorList>
            <person name="Sun Q."/>
            <person name="Zhou Y."/>
        </authorList>
    </citation>
    <scope>NUCLEOTIDE SEQUENCE</scope>
    <source>
        <strain evidence="1">CGMCC 1.12777</strain>
    </source>
</reference>
<name>A0A8J2ZVX4_9BACL</name>
<protein>
    <submittedName>
        <fullName evidence="1">Uncharacterized protein</fullName>
    </submittedName>
</protein>
<gene>
    <name evidence="1" type="ORF">GCM10007096_19490</name>
</gene>
<evidence type="ECO:0000313" key="2">
    <source>
        <dbReference type="Proteomes" id="UP000656813"/>
    </source>
</evidence>
<dbReference type="EMBL" id="BMFV01000012">
    <property type="protein sequence ID" value="GGH81497.1"/>
    <property type="molecule type" value="Genomic_DNA"/>
</dbReference>
<keyword evidence="2" id="KW-1185">Reference proteome</keyword>
<dbReference type="RefSeq" id="WP_188497209.1">
    <property type="nucleotide sequence ID" value="NZ_BMFV01000012.1"/>
</dbReference>
<comment type="caution">
    <text evidence="1">The sequence shown here is derived from an EMBL/GenBank/DDBJ whole genome shotgun (WGS) entry which is preliminary data.</text>
</comment>
<sequence length="321" mass="36778">MSYLYILGGQQKGEIQEEWRQFQKGKILKVDLENMHVQPCLDYVSPQNVCPEPDPSILFKAGTVEGNRLYTCTQTEVIVYSLPDFKQLHYISLPCFNDLHHVRPSKDGNLLVVSTGLDLVLKINYEGDVLEEWNVLGKDPWVRFSKNIDYRKVPTTKPHEAHPNYVFELNGHVWATRCLQKDVICLTDPSKRIYIGKALIHDGVVVGNFIYFTRVDGTVVIVDARTYRIRAIRDLTKFTNYNKPLGWCRGIQVLNNNKVIIGFSRLRPSNSAGNEGEGRSRAGYGVLPTRVACYDLKKKRLLWQLPLEDYGLNSIFSIHLH</sequence>
<evidence type="ECO:0000313" key="1">
    <source>
        <dbReference type="EMBL" id="GGH81497.1"/>
    </source>
</evidence>
<accession>A0A8J2ZVX4</accession>
<reference evidence="1" key="1">
    <citation type="journal article" date="2014" name="Int. J. Syst. Evol. Microbiol.">
        <title>Complete genome sequence of Corynebacterium casei LMG S-19264T (=DSM 44701T), isolated from a smear-ripened cheese.</title>
        <authorList>
            <consortium name="US DOE Joint Genome Institute (JGI-PGF)"/>
            <person name="Walter F."/>
            <person name="Albersmeier A."/>
            <person name="Kalinowski J."/>
            <person name="Ruckert C."/>
        </authorList>
    </citation>
    <scope>NUCLEOTIDE SEQUENCE</scope>
    <source>
        <strain evidence="1">CGMCC 1.12777</strain>
    </source>
</reference>
<proteinExistence type="predicted"/>
<organism evidence="1 2">
    <name type="scientific">Pullulanibacillus pueri</name>
    <dbReference type="NCBI Taxonomy" id="1437324"/>
    <lineage>
        <taxon>Bacteria</taxon>
        <taxon>Bacillati</taxon>
        <taxon>Bacillota</taxon>
        <taxon>Bacilli</taxon>
        <taxon>Bacillales</taxon>
        <taxon>Sporolactobacillaceae</taxon>
        <taxon>Pullulanibacillus</taxon>
    </lineage>
</organism>